<name>A0A4R8SSA1_9PEZI</name>
<accession>A0A4R8SSA1</accession>
<proteinExistence type="predicted"/>
<keyword evidence="3" id="KW-0732">Signal</keyword>
<feature type="region of interest" description="Disordered" evidence="1">
    <location>
        <begin position="453"/>
        <end position="609"/>
    </location>
</feature>
<comment type="caution">
    <text evidence="4">The sequence shown here is derived from an EMBL/GenBank/DDBJ whole genome shotgun (WGS) entry which is preliminary data.</text>
</comment>
<feature type="compositionally biased region" description="Basic and acidic residues" evidence="1">
    <location>
        <begin position="469"/>
        <end position="478"/>
    </location>
</feature>
<keyword evidence="5" id="KW-1185">Reference proteome</keyword>
<reference evidence="4 5" key="1">
    <citation type="submission" date="2018-11" db="EMBL/GenBank/DDBJ databases">
        <title>Genome sequence and assembly of Colletotrichum sidae.</title>
        <authorList>
            <person name="Gan P."/>
            <person name="Shirasu K."/>
        </authorList>
    </citation>
    <scope>NUCLEOTIDE SEQUENCE [LARGE SCALE GENOMIC DNA]</scope>
    <source>
        <strain evidence="4 5">CBS 518.97</strain>
    </source>
</reference>
<feature type="transmembrane region" description="Helical" evidence="2">
    <location>
        <begin position="426"/>
        <end position="446"/>
    </location>
</feature>
<dbReference type="AlphaFoldDB" id="A0A4R8SSA1"/>
<dbReference type="InterPro" id="IPR021109">
    <property type="entry name" value="Peptidase_aspartic_dom_sf"/>
</dbReference>
<evidence type="ECO:0008006" key="6">
    <source>
        <dbReference type="Google" id="ProtNLM"/>
    </source>
</evidence>
<evidence type="ECO:0000256" key="1">
    <source>
        <dbReference type="SAM" id="MobiDB-lite"/>
    </source>
</evidence>
<keyword evidence="2" id="KW-0812">Transmembrane</keyword>
<feature type="signal peptide" evidence="3">
    <location>
        <begin position="1"/>
        <end position="25"/>
    </location>
</feature>
<organism evidence="4 5">
    <name type="scientific">Colletotrichum sidae</name>
    <dbReference type="NCBI Taxonomy" id="1347389"/>
    <lineage>
        <taxon>Eukaryota</taxon>
        <taxon>Fungi</taxon>
        <taxon>Dikarya</taxon>
        <taxon>Ascomycota</taxon>
        <taxon>Pezizomycotina</taxon>
        <taxon>Sordariomycetes</taxon>
        <taxon>Hypocreomycetidae</taxon>
        <taxon>Glomerellales</taxon>
        <taxon>Glomerellaceae</taxon>
        <taxon>Colletotrichum</taxon>
        <taxon>Colletotrichum orbiculare species complex</taxon>
    </lineage>
</organism>
<sequence length="660" mass="70398">MLPSSPWAAALLLASAVLPPAFVKADDCTVDPLVLPIKNVTFPNGIGANRGVKLTLGGQTQGMRMSTILNNTRVRNVLDCPDQGTSAFIGCQGASGSVYDTSKTFSQVYNIKDWNVTIVDAQPYDDGKSTVLHGYDTANFTDWPAVIYGYPFEVWGDFDSMNKSALALGPDSSTIDLLVKHGIAPTSSFSMDYGSTSELYPRDGQIIFGGVNEARLNASGTSEFNMWGAGAPVPCPLQVLISDMTLTNDDGEHSLFSDVGTRVSACIDTVQNDFTLTPNMFARFQNHTGHNATYNGTAFAQSTYPASLEGNIGTLTIRLANGYTTVIPHYELVSHERGTDARGRYGVLNTSHVSAAVGSGVSDLGNNVPILGGVYLSQNHLTVDYGAGKFWLSPQVANGSLPDHVTTLCNGTTTASRSSAELGLKVGVPVVVGAAVVGLVVLWFWLKNRRKNDRHRRGGATGAGGRAIPRSEKRDAPDSKSSTTRFAGYQNYHHANPGEEMELEGSSSMAPGPGPGPGPQQLQGATSLRRAELEEPAPAYSRASEWPRMNSIQGGDNVGSYYYSSPPRGEQPQPHFESYELADTSPSPPPVAVTTTAAVPRPPARRQDTVVSVMSDTFAQSPTALRKQVSNISDVVSPTSIRTNSTRIPNPHQSPIERIG</sequence>
<feature type="chain" id="PRO_5020710990" description="Peptidase A1 domain-containing protein" evidence="3">
    <location>
        <begin position="26"/>
        <end position="660"/>
    </location>
</feature>
<feature type="region of interest" description="Disordered" evidence="1">
    <location>
        <begin position="636"/>
        <end position="660"/>
    </location>
</feature>
<dbReference type="Gene3D" id="2.40.70.10">
    <property type="entry name" value="Acid Proteases"/>
    <property type="match status" value="1"/>
</dbReference>
<evidence type="ECO:0000256" key="2">
    <source>
        <dbReference type="SAM" id="Phobius"/>
    </source>
</evidence>
<keyword evidence="2" id="KW-1133">Transmembrane helix</keyword>
<evidence type="ECO:0000313" key="4">
    <source>
        <dbReference type="EMBL" id="TEA03236.1"/>
    </source>
</evidence>
<evidence type="ECO:0000313" key="5">
    <source>
        <dbReference type="Proteomes" id="UP000295604"/>
    </source>
</evidence>
<gene>
    <name evidence="4" type="ORF">C8034_v002217</name>
</gene>
<dbReference type="Proteomes" id="UP000295604">
    <property type="component" value="Unassembled WGS sequence"/>
</dbReference>
<dbReference type="SUPFAM" id="SSF50630">
    <property type="entry name" value="Acid proteases"/>
    <property type="match status" value="1"/>
</dbReference>
<protein>
    <recommendedName>
        <fullName evidence="6">Peptidase A1 domain-containing protein</fullName>
    </recommendedName>
</protein>
<keyword evidence="2" id="KW-0472">Membrane</keyword>
<evidence type="ECO:0000256" key="3">
    <source>
        <dbReference type="SAM" id="SignalP"/>
    </source>
</evidence>
<dbReference type="EMBL" id="QAPF01001372">
    <property type="protein sequence ID" value="TEA03236.1"/>
    <property type="molecule type" value="Genomic_DNA"/>
</dbReference>
<feature type="compositionally biased region" description="Polar residues" evidence="1">
    <location>
        <begin position="636"/>
        <end position="653"/>
    </location>
</feature>